<evidence type="ECO:0000313" key="2">
    <source>
        <dbReference type="Proteomes" id="UP000267821"/>
    </source>
</evidence>
<sequence>MQDVRYSHHMPPIQLGKILPPSPNPCLILSRAGFPHFPAYSTFGDSCISRNGPVLPSRLVGNIQNFPKAVFTSFLSTHPHDTSSSYLGNHLRGVKHWAVHPLQIEYPRPLRLNCYRNVVLCYPDINCKGILILMGHPEQPAASLIVEYLYWVTCFSLAVVFPTISVKDETEGRLDSSSRYQPTASERARGTRMFSLNWSILL</sequence>
<gene>
    <name evidence="1" type="ORF">L211DRAFT_47275</name>
</gene>
<reference evidence="1 2" key="1">
    <citation type="journal article" date="2018" name="Nat. Ecol. Evol.">
        <title>Pezizomycetes genomes reveal the molecular basis of ectomycorrhizal truffle lifestyle.</title>
        <authorList>
            <person name="Murat C."/>
            <person name="Payen T."/>
            <person name="Noel B."/>
            <person name="Kuo A."/>
            <person name="Morin E."/>
            <person name="Chen J."/>
            <person name="Kohler A."/>
            <person name="Krizsan K."/>
            <person name="Balestrini R."/>
            <person name="Da Silva C."/>
            <person name="Montanini B."/>
            <person name="Hainaut M."/>
            <person name="Levati E."/>
            <person name="Barry K.W."/>
            <person name="Belfiori B."/>
            <person name="Cichocki N."/>
            <person name="Clum A."/>
            <person name="Dockter R.B."/>
            <person name="Fauchery L."/>
            <person name="Guy J."/>
            <person name="Iotti M."/>
            <person name="Le Tacon F."/>
            <person name="Lindquist E.A."/>
            <person name="Lipzen A."/>
            <person name="Malagnac F."/>
            <person name="Mello A."/>
            <person name="Molinier V."/>
            <person name="Miyauchi S."/>
            <person name="Poulain J."/>
            <person name="Riccioni C."/>
            <person name="Rubini A."/>
            <person name="Sitrit Y."/>
            <person name="Splivallo R."/>
            <person name="Traeger S."/>
            <person name="Wang M."/>
            <person name="Zifcakova L."/>
            <person name="Wipf D."/>
            <person name="Zambonelli A."/>
            <person name="Paolocci F."/>
            <person name="Nowrousian M."/>
            <person name="Ottonello S."/>
            <person name="Baldrian P."/>
            <person name="Spatafora J.W."/>
            <person name="Henrissat B."/>
            <person name="Nagy L.G."/>
            <person name="Aury J.M."/>
            <person name="Wincker P."/>
            <person name="Grigoriev I.V."/>
            <person name="Bonfante P."/>
            <person name="Martin F.M."/>
        </authorList>
    </citation>
    <scope>NUCLEOTIDE SEQUENCE [LARGE SCALE GENOMIC DNA]</scope>
    <source>
        <strain evidence="1 2">ATCC MYA-4762</strain>
    </source>
</reference>
<proteinExistence type="predicted"/>
<evidence type="ECO:0000313" key="1">
    <source>
        <dbReference type="EMBL" id="RPB29866.1"/>
    </source>
</evidence>
<accession>A0A3N4M3Z1</accession>
<organism evidence="1 2">
    <name type="scientific">Terfezia boudieri ATCC MYA-4762</name>
    <dbReference type="NCBI Taxonomy" id="1051890"/>
    <lineage>
        <taxon>Eukaryota</taxon>
        <taxon>Fungi</taxon>
        <taxon>Dikarya</taxon>
        <taxon>Ascomycota</taxon>
        <taxon>Pezizomycotina</taxon>
        <taxon>Pezizomycetes</taxon>
        <taxon>Pezizales</taxon>
        <taxon>Pezizaceae</taxon>
        <taxon>Terfezia</taxon>
    </lineage>
</organism>
<name>A0A3N4M3Z1_9PEZI</name>
<dbReference type="AlphaFoldDB" id="A0A3N4M3Z1"/>
<dbReference type="EMBL" id="ML121527">
    <property type="protein sequence ID" value="RPB29866.1"/>
    <property type="molecule type" value="Genomic_DNA"/>
</dbReference>
<keyword evidence="2" id="KW-1185">Reference proteome</keyword>
<dbReference type="InParanoid" id="A0A3N4M3Z1"/>
<dbReference type="Proteomes" id="UP000267821">
    <property type="component" value="Unassembled WGS sequence"/>
</dbReference>
<protein>
    <submittedName>
        <fullName evidence="1">Uncharacterized protein</fullName>
    </submittedName>
</protein>